<accession>A0A4R6V695</accession>
<keyword evidence="3" id="KW-1185">Reference proteome</keyword>
<name>A0A4R6V695_9ACTN</name>
<protein>
    <submittedName>
        <fullName evidence="2">PrgI family protein</fullName>
    </submittedName>
</protein>
<dbReference type="EMBL" id="SNYN01000002">
    <property type="protein sequence ID" value="TDQ54385.1"/>
    <property type="molecule type" value="Genomic_DNA"/>
</dbReference>
<keyword evidence="1" id="KW-0812">Transmembrane</keyword>
<keyword evidence="1" id="KW-1133">Transmembrane helix</keyword>
<reference evidence="2 3" key="1">
    <citation type="submission" date="2019-03" db="EMBL/GenBank/DDBJ databases">
        <title>Genomic Encyclopedia of Type Strains, Phase IV (KMG-IV): sequencing the most valuable type-strain genomes for metagenomic binning, comparative biology and taxonomic classification.</title>
        <authorList>
            <person name="Goeker M."/>
        </authorList>
    </citation>
    <scope>NUCLEOTIDE SEQUENCE [LARGE SCALE GENOMIC DNA]</scope>
    <source>
        <strain evidence="2 3">DSM 46770</strain>
    </source>
</reference>
<dbReference type="Proteomes" id="UP000295281">
    <property type="component" value="Unassembled WGS sequence"/>
</dbReference>
<organism evidence="2 3">
    <name type="scientific">Actinorugispora endophytica</name>
    <dbReference type="NCBI Taxonomy" id="1605990"/>
    <lineage>
        <taxon>Bacteria</taxon>
        <taxon>Bacillati</taxon>
        <taxon>Actinomycetota</taxon>
        <taxon>Actinomycetes</taxon>
        <taxon>Streptosporangiales</taxon>
        <taxon>Nocardiopsidaceae</taxon>
        <taxon>Actinorugispora</taxon>
    </lineage>
</organism>
<dbReference type="Pfam" id="PF12666">
    <property type="entry name" value="PrgI"/>
    <property type="match status" value="1"/>
</dbReference>
<dbReference type="OrthoDB" id="3354527at2"/>
<sequence>MSDFSRWRARIPADIDRPDPLLGPLTGRQLLILAPAALGVWLLFLALGETAPLWAAATVATVLAGTATALAVGQRDGIGLDAFAAAALAWTAAPKHRVGAPDGIPPLPRWAPRRHRGPALEPLRLPASAIHPDGVIDLDERCAALIACTTVNFHLAAPGDQDAAVGAFAAVLDALTTPVQILVQGRAVDLSPYTSGLREGAAELPHPALEDAAHAHADFLDALQAERDLIERVVLVAVTAPGTAAKARRAVLRRAEDTAAHLAAIGIRARICDGTAAERLLRASLAPAFPPAPDNEE</sequence>
<evidence type="ECO:0000313" key="3">
    <source>
        <dbReference type="Proteomes" id="UP000295281"/>
    </source>
</evidence>
<evidence type="ECO:0000256" key="1">
    <source>
        <dbReference type="SAM" id="Phobius"/>
    </source>
</evidence>
<comment type="caution">
    <text evidence="2">The sequence shown here is derived from an EMBL/GenBank/DDBJ whole genome shotgun (WGS) entry which is preliminary data.</text>
</comment>
<dbReference type="RefSeq" id="WP_133740358.1">
    <property type="nucleotide sequence ID" value="NZ_SNYN01000002.1"/>
</dbReference>
<dbReference type="AlphaFoldDB" id="A0A4R6V695"/>
<feature type="transmembrane region" description="Helical" evidence="1">
    <location>
        <begin position="53"/>
        <end position="72"/>
    </location>
</feature>
<feature type="transmembrane region" description="Helical" evidence="1">
    <location>
        <begin position="30"/>
        <end position="47"/>
    </location>
</feature>
<dbReference type="InterPro" id="IPR024414">
    <property type="entry name" value="Uncharacterised_PrgI"/>
</dbReference>
<gene>
    <name evidence="2" type="ORF">EV190_102219</name>
</gene>
<evidence type="ECO:0000313" key="2">
    <source>
        <dbReference type="EMBL" id="TDQ54385.1"/>
    </source>
</evidence>
<proteinExistence type="predicted"/>
<keyword evidence="1" id="KW-0472">Membrane</keyword>